<dbReference type="Gramene" id="VVA35625">
    <property type="protein sequence ID" value="VVA35625"/>
    <property type="gene ID" value="Prudul26B019169"/>
</dbReference>
<gene>
    <name evidence="1" type="ORF">ALMOND_2B019169</name>
</gene>
<evidence type="ECO:0000313" key="1">
    <source>
        <dbReference type="EMBL" id="VVA35625.1"/>
    </source>
</evidence>
<dbReference type="EMBL" id="CABIKO010000399">
    <property type="protein sequence ID" value="VVA35625.1"/>
    <property type="molecule type" value="Genomic_DNA"/>
</dbReference>
<feature type="non-terminal residue" evidence="1">
    <location>
        <position position="1"/>
    </location>
</feature>
<proteinExistence type="predicted"/>
<feature type="non-terminal residue" evidence="1">
    <location>
        <position position="104"/>
    </location>
</feature>
<protein>
    <submittedName>
        <fullName evidence="1">PREDICTED: VITISV_041839</fullName>
    </submittedName>
</protein>
<dbReference type="AlphaFoldDB" id="A0A5E4G746"/>
<dbReference type="Proteomes" id="UP000327085">
    <property type="component" value="Chromosome 1"/>
</dbReference>
<name>A0A5E4G746_PRUDU</name>
<organism evidence="1 2">
    <name type="scientific">Prunus dulcis</name>
    <name type="common">Almond</name>
    <name type="synonym">Amygdalus dulcis</name>
    <dbReference type="NCBI Taxonomy" id="3755"/>
    <lineage>
        <taxon>Eukaryota</taxon>
        <taxon>Viridiplantae</taxon>
        <taxon>Streptophyta</taxon>
        <taxon>Embryophyta</taxon>
        <taxon>Tracheophyta</taxon>
        <taxon>Spermatophyta</taxon>
        <taxon>Magnoliopsida</taxon>
        <taxon>eudicotyledons</taxon>
        <taxon>Gunneridae</taxon>
        <taxon>Pentapetalae</taxon>
        <taxon>rosids</taxon>
        <taxon>fabids</taxon>
        <taxon>Rosales</taxon>
        <taxon>Rosaceae</taxon>
        <taxon>Amygdaloideae</taxon>
        <taxon>Amygdaleae</taxon>
        <taxon>Prunus</taxon>
    </lineage>
</organism>
<reference evidence="2" key="1">
    <citation type="journal article" date="2020" name="Plant J.">
        <title>Transposons played a major role in the diversification between the closely related almond and peach genomes: results from the almond genome sequence.</title>
        <authorList>
            <person name="Alioto T."/>
            <person name="Alexiou K.G."/>
            <person name="Bardil A."/>
            <person name="Barteri F."/>
            <person name="Castanera R."/>
            <person name="Cruz F."/>
            <person name="Dhingra A."/>
            <person name="Duval H."/>
            <person name="Fernandez I Marti A."/>
            <person name="Frias L."/>
            <person name="Galan B."/>
            <person name="Garcia J.L."/>
            <person name="Howad W."/>
            <person name="Gomez-Garrido J."/>
            <person name="Gut M."/>
            <person name="Julca I."/>
            <person name="Morata J."/>
            <person name="Puigdomenech P."/>
            <person name="Ribeca P."/>
            <person name="Rubio Cabetas M.J."/>
            <person name="Vlasova A."/>
            <person name="Wirthensohn M."/>
            <person name="Garcia-Mas J."/>
            <person name="Gabaldon T."/>
            <person name="Casacuberta J.M."/>
            <person name="Arus P."/>
        </authorList>
    </citation>
    <scope>NUCLEOTIDE SEQUENCE [LARGE SCALE GENOMIC DNA]</scope>
    <source>
        <strain evidence="2">cv. Texas</strain>
    </source>
</reference>
<evidence type="ECO:0000313" key="2">
    <source>
        <dbReference type="Proteomes" id="UP000327085"/>
    </source>
</evidence>
<dbReference type="InParanoid" id="A0A5E4G746"/>
<sequence length="104" mass="12256">HKPWVRRPPPLKGDPDKRDTSKYYAFHGTHGHTTNNYFAWKAHLEELVREGHWMEFIAKQAIQQIEDRNTAKKLPQKVIRINIILADSEESGLTSKKKKRKIKQ</sequence>
<accession>A0A5E4G746</accession>